<dbReference type="PROSITE" id="PS50011">
    <property type="entry name" value="PROTEIN_KINASE_DOM"/>
    <property type="match status" value="1"/>
</dbReference>
<evidence type="ECO:0000256" key="3">
    <source>
        <dbReference type="PROSITE-ProRule" id="PRU00023"/>
    </source>
</evidence>
<evidence type="ECO:0000313" key="6">
    <source>
        <dbReference type="Proteomes" id="UP000218418"/>
    </source>
</evidence>
<dbReference type="SUPFAM" id="SSF48403">
    <property type="entry name" value="Ankyrin repeat"/>
    <property type="match status" value="1"/>
</dbReference>
<evidence type="ECO:0000313" key="5">
    <source>
        <dbReference type="EMBL" id="BAY84967.1"/>
    </source>
</evidence>
<dbReference type="Proteomes" id="UP000218418">
    <property type="component" value="Chromosome"/>
</dbReference>
<sequence length="690" mass="77744">MHHPEEIIKGKYQITGILGEGGIATTYAAKDINTGEQVAIKVLSLQHITDWKILELFEREAKILAQLNHSAIPRYIDYFEINTPENRAFYIVREIAPGKSLADLVDSGWRTNEREVRKIATQILSVLIYLHGLKQPIFHRDIKPQNIIYHNQRIYLIDFGSITNIYQNTIARGSTIVGTFGYMAPEQFSGKTSAASDLYSVGATLLFLLSHRSPTELPRERLKINFRNQIQISNQFADWLEKILEPDTDARFSDANLALNALNRKQVAVDKSEIKNSLRTLSRVSILGLGLCTYTYFFRWQVWGLIRFFPPNICYPSNNGSIVYEYINAGGDIYAITDDQELIINCWVKNQDISPKVAKFIVSKISDTNRKDSSGTSILHRANSRTWVKSILEKGADINLKSTDKQQTPLHLAYSKPLEVAEYLIKKGADINAVDADGKTPLNLLFESLVSIEEPNKEQIALVNIFIQNGAKITPSIKTKEGKTLLHQTKSAKLAEFIIAQGVDINAKDQNGNTPLHFAVSIKNNQLVNLLIRNGADLNVKNKKGEAPLNIAIGFDHSRYRLYNPQIAKLLINNGADVNIKNSVGNYSLLHFAVENNDKYFVNYLLDKGVDINAKDSDNSTPLYSKMFVTSDENKISLLLIKRGADICIRSNNGESSLDISKRHRMFHPEVFDYIKQKGLDKKCNSQPSK</sequence>
<dbReference type="InterPro" id="IPR036770">
    <property type="entry name" value="Ankyrin_rpt-contain_sf"/>
</dbReference>
<dbReference type="SMART" id="SM00248">
    <property type="entry name" value="ANK"/>
    <property type="match status" value="7"/>
</dbReference>
<dbReference type="InterPro" id="IPR000719">
    <property type="entry name" value="Prot_kinase_dom"/>
</dbReference>
<feature type="repeat" description="ANK" evidence="3">
    <location>
        <begin position="585"/>
        <end position="617"/>
    </location>
</feature>
<dbReference type="InterPro" id="IPR002110">
    <property type="entry name" value="Ankyrin_rpt"/>
</dbReference>
<keyword evidence="6" id="KW-1185">Reference proteome</keyword>
<keyword evidence="1" id="KW-0677">Repeat</keyword>
<evidence type="ECO:0000259" key="4">
    <source>
        <dbReference type="PROSITE" id="PS50011"/>
    </source>
</evidence>
<dbReference type="InterPro" id="IPR011009">
    <property type="entry name" value="Kinase-like_dom_sf"/>
</dbReference>
<dbReference type="OrthoDB" id="5518868at2"/>
<dbReference type="InterPro" id="IPR008271">
    <property type="entry name" value="Ser/Thr_kinase_AS"/>
</dbReference>
<keyword evidence="5" id="KW-0808">Transferase</keyword>
<dbReference type="SUPFAM" id="SSF56112">
    <property type="entry name" value="Protein kinase-like (PK-like)"/>
    <property type="match status" value="1"/>
</dbReference>
<organism evidence="5 6">
    <name type="scientific">Calothrix parasitica NIES-267</name>
    <dbReference type="NCBI Taxonomy" id="1973488"/>
    <lineage>
        <taxon>Bacteria</taxon>
        <taxon>Bacillati</taxon>
        <taxon>Cyanobacteriota</taxon>
        <taxon>Cyanophyceae</taxon>
        <taxon>Nostocales</taxon>
        <taxon>Calotrichaceae</taxon>
        <taxon>Calothrix</taxon>
    </lineage>
</organism>
<keyword evidence="2 3" id="KW-0040">ANK repeat</keyword>
<dbReference type="Gene3D" id="1.25.40.20">
    <property type="entry name" value="Ankyrin repeat-containing domain"/>
    <property type="match status" value="2"/>
</dbReference>
<dbReference type="PRINTS" id="PR01415">
    <property type="entry name" value="ANKYRIN"/>
</dbReference>
<keyword evidence="5" id="KW-0418">Kinase</keyword>
<evidence type="ECO:0000256" key="2">
    <source>
        <dbReference type="ARBA" id="ARBA00023043"/>
    </source>
</evidence>
<dbReference type="PROSITE" id="PS50297">
    <property type="entry name" value="ANK_REP_REGION"/>
    <property type="match status" value="3"/>
</dbReference>
<dbReference type="Pfam" id="PF00023">
    <property type="entry name" value="Ank"/>
    <property type="match status" value="1"/>
</dbReference>
<protein>
    <submittedName>
        <fullName evidence="5">Serine/threonine protein kinase</fullName>
    </submittedName>
</protein>
<dbReference type="GO" id="GO:0004674">
    <property type="term" value="F:protein serine/threonine kinase activity"/>
    <property type="evidence" value="ECO:0007669"/>
    <property type="project" value="UniProtKB-KW"/>
</dbReference>
<dbReference type="PROSITE" id="PS50088">
    <property type="entry name" value="ANK_REPEAT"/>
    <property type="match status" value="3"/>
</dbReference>
<dbReference type="Pfam" id="PF12796">
    <property type="entry name" value="Ank_2"/>
    <property type="match status" value="2"/>
</dbReference>
<feature type="repeat" description="ANK" evidence="3">
    <location>
        <begin position="511"/>
        <end position="543"/>
    </location>
</feature>
<keyword evidence="5" id="KW-0723">Serine/threonine-protein kinase</keyword>
<proteinExistence type="predicted"/>
<dbReference type="EMBL" id="AP018227">
    <property type="protein sequence ID" value="BAY84967.1"/>
    <property type="molecule type" value="Genomic_DNA"/>
</dbReference>
<dbReference type="CDD" id="cd14014">
    <property type="entry name" value="STKc_PknB_like"/>
    <property type="match status" value="1"/>
</dbReference>
<dbReference type="PANTHER" id="PTHR24126">
    <property type="entry name" value="ANKYRIN REPEAT, PH AND SEC7 DOMAIN CONTAINING PROTEIN SECG-RELATED"/>
    <property type="match status" value="1"/>
</dbReference>
<name>A0A1Z4LUM7_9CYAN</name>
<reference evidence="5 6" key="1">
    <citation type="submission" date="2017-06" db="EMBL/GenBank/DDBJ databases">
        <title>Genome sequencing of cyanobaciteial culture collection at National Institute for Environmental Studies (NIES).</title>
        <authorList>
            <person name="Hirose Y."/>
            <person name="Shimura Y."/>
            <person name="Fujisawa T."/>
            <person name="Nakamura Y."/>
            <person name="Kawachi M."/>
        </authorList>
    </citation>
    <scope>NUCLEOTIDE SEQUENCE [LARGE SCALE GENOMIC DNA]</scope>
    <source>
        <strain evidence="5 6">NIES-267</strain>
    </source>
</reference>
<dbReference type="AlphaFoldDB" id="A0A1Z4LUM7"/>
<dbReference type="PROSITE" id="PS00108">
    <property type="entry name" value="PROTEIN_KINASE_ST"/>
    <property type="match status" value="1"/>
</dbReference>
<dbReference type="GO" id="GO:0005524">
    <property type="term" value="F:ATP binding"/>
    <property type="evidence" value="ECO:0007669"/>
    <property type="project" value="InterPro"/>
</dbReference>
<dbReference type="Pfam" id="PF00069">
    <property type="entry name" value="Pkinase"/>
    <property type="match status" value="1"/>
</dbReference>
<dbReference type="Gene3D" id="1.10.510.10">
    <property type="entry name" value="Transferase(Phosphotransferase) domain 1"/>
    <property type="match status" value="1"/>
</dbReference>
<feature type="domain" description="Protein kinase" evidence="4">
    <location>
        <begin position="12"/>
        <end position="263"/>
    </location>
</feature>
<accession>A0A1Z4LUM7</accession>
<evidence type="ECO:0000256" key="1">
    <source>
        <dbReference type="ARBA" id="ARBA00022737"/>
    </source>
</evidence>
<dbReference type="SMART" id="SM00220">
    <property type="entry name" value="S_TKc"/>
    <property type="match status" value="1"/>
</dbReference>
<gene>
    <name evidence="5" type="ORF">NIES267_44650</name>
</gene>
<feature type="repeat" description="ANK" evidence="3">
    <location>
        <begin position="544"/>
        <end position="583"/>
    </location>
</feature>